<proteinExistence type="predicted"/>
<dbReference type="SUPFAM" id="SSF55729">
    <property type="entry name" value="Acyl-CoA N-acyltransferases (Nat)"/>
    <property type="match status" value="1"/>
</dbReference>
<dbReference type="PROSITE" id="PS51186">
    <property type="entry name" value="GNAT"/>
    <property type="match status" value="1"/>
</dbReference>
<evidence type="ECO:0000259" key="1">
    <source>
        <dbReference type="PROSITE" id="PS51186"/>
    </source>
</evidence>
<dbReference type="STRING" id="59920.PMN2A_0822"/>
<feature type="domain" description="N-acetyltransferase" evidence="1">
    <location>
        <begin position="4"/>
        <end position="144"/>
    </location>
</feature>
<dbReference type="AlphaFoldDB" id="Q46JL5"/>
<dbReference type="Pfam" id="PF13508">
    <property type="entry name" value="Acetyltransf_7"/>
    <property type="match status" value="1"/>
</dbReference>
<dbReference type="Gene3D" id="3.40.630.30">
    <property type="match status" value="1"/>
</dbReference>
<dbReference type="Proteomes" id="UP000002535">
    <property type="component" value="Chromosome"/>
</dbReference>
<organism evidence="2 3">
    <name type="scientific">Prochlorococcus marinus (strain NATL2A)</name>
    <dbReference type="NCBI Taxonomy" id="59920"/>
    <lineage>
        <taxon>Bacteria</taxon>
        <taxon>Bacillati</taxon>
        <taxon>Cyanobacteriota</taxon>
        <taxon>Cyanophyceae</taxon>
        <taxon>Synechococcales</taxon>
        <taxon>Prochlorococcaceae</taxon>
        <taxon>Prochlorococcus</taxon>
    </lineage>
</organism>
<dbReference type="OrthoDB" id="67353at2"/>
<protein>
    <recommendedName>
        <fullName evidence="1">N-acetyltransferase domain-containing protein</fullName>
    </recommendedName>
</protein>
<dbReference type="InterPro" id="IPR016181">
    <property type="entry name" value="Acyl_CoA_acyltransferase"/>
</dbReference>
<sequence>MYLMKIEINRPGQAKALRIKKFLYNLSDDFETPLRLRLNLENYSIKLATLAYNLFAVRNVSDVGHSAFYLNYRDSSLFVSSIAVVKTYRRKRLGSLLISRIEEFSRDHNITNIKLEAESRSSEVDQFYRKNGFNLIENFYTKKL</sequence>
<dbReference type="GO" id="GO:0016747">
    <property type="term" value="F:acyltransferase activity, transferring groups other than amino-acyl groups"/>
    <property type="evidence" value="ECO:0007669"/>
    <property type="project" value="InterPro"/>
</dbReference>
<dbReference type="RefSeq" id="WP_011294910.1">
    <property type="nucleotide sequence ID" value="NC_007335.2"/>
</dbReference>
<reference evidence="2 3" key="1">
    <citation type="journal article" date="2007" name="PLoS Genet.">
        <title>Patterns and implications of gene gain and loss in the evolution of Prochlorococcus.</title>
        <authorList>
            <person name="Kettler G.C."/>
            <person name="Martiny A.C."/>
            <person name="Huang K."/>
            <person name="Zucker J."/>
            <person name="Coleman M.L."/>
            <person name="Rodrigue S."/>
            <person name="Chen F."/>
            <person name="Lapidus A."/>
            <person name="Ferriera S."/>
            <person name="Johnson J."/>
            <person name="Steglich C."/>
            <person name="Church G.M."/>
            <person name="Richardson P."/>
            <person name="Chisholm S.W."/>
        </authorList>
    </citation>
    <scope>NUCLEOTIDE SEQUENCE [LARGE SCALE GENOMIC DNA]</scope>
    <source>
        <strain evidence="2 3">NATL2A</strain>
    </source>
</reference>
<gene>
    <name evidence="2" type="ordered locus">PMN2A_0822</name>
</gene>
<dbReference type="HOGENOM" id="CLU_1794754_0_0_3"/>
<name>Q46JL5_PROMT</name>
<keyword evidence="3" id="KW-1185">Reference proteome</keyword>
<evidence type="ECO:0000313" key="3">
    <source>
        <dbReference type="Proteomes" id="UP000002535"/>
    </source>
</evidence>
<evidence type="ECO:0000313" key="2">
    <source>
        <dbReference type="EMBL" id="AAZ58313.1"/>
    </source>
</evidence>
<dbReference type="CDD" id="cd04301">
    <property type="entry name" value="NAT_SF"/>
    <property type="match status" value="1"/>
</dbReference>
<dbReference type="InterPro" id="IPR000182">
    <property type="entry name" value="GNAT_dom"/>
</dbReference>
<accession>Q46JL5</accession>
<dbReference type="EMBL" id="CP000095">
    <property type="protein sequence ID" value="AAZ58313.1"/>
    <property type="molecule type" value="Genomic_DNA"/>
</dbReference>
<dbReference type="KEGG" id="pmn:PMN2A_0822"/>